<gene>
    <name evidence="1" type="ORF">SAMN06265222_10457</name>
</gene>
<keyword evidence="2" id="KW-1185">Reference proteome</keyword>
<dbReference type="Pfam" id="PF07585">
    <property type="entry name" value="BBP7"/>
    <property type="match status" value="1"/>
</dbReference>
<dbReference type="Proteomes" id="UP001158067">
    <property type="component" value="Unassembled WGS sequence"/>
</dbReference>
<evidence type="ECO:0000313" key="1">
    <source>
        <dbReference type="EMBL" id="SMP53113.1"/>
    </source>
</evidence>
<organism evidence="1 2">
    <name type="scientific">Neorhodopirellula lusitana</name>
    <dbReference type="NCBI Taxonomy" id="445327"/>
    <lineage>
        <taxon>Bacteria</taxon>
        <taxon>Pseudomonadati</taxon>
        <taxon>Planctomycetota</taxon>
        <taxon>Planctomycetia</taxon>
        <taxon>Pirellulales</taxon>
        <taxon>Pirellulaceae</taxon>
        <taxon>Neorhodopirellula</taxon>
    </lineage>
</organism>
<sequence length="546" mass="57961">MPAVPLNLNSPDELVDSNMQINPVFPDYTRIPMKKNMNNKWKMLTLTAMLSATTATAADTTYDEDAYFAETSDYVGSLYDNNDQASPAPVENVPVLNDDVYFNEVAYQDNVAPNAYNSNLAPVAYVGDEAAYMSPNVGSGIAASPASYSSDCGCGDTACGGGSSCSTGNCGTPRRTVRRKQRSLLAGADAWMTAEALLWFPQARSTPALVATNDAGIVPDLSTGSTVQFGGDDAFGGDELAAGFRLDGGLFLTEDFGVGGRFWWLSEQSDSYANAGDGSTESIGVPFFDSAVGQEATLFTAFDDGVGTLANFTGSVSAESTLEMYAAEAYGRLRLLGGKGYRTDLVGGFSHFGIDEGLTLNMTAEQTEDIGGAGNGDTFTYADSIEAENRFYGGQIGFLTSVGQKAWSLTALTKVHLGDMEQNFTYNGTRTRTPAPAGTLAGGIFAPEGDNTNVSWSENNFSFVPEANLKLALKLRPHVRFTVGYSFLMFSDVATVGDNMNRVVSSEYVVQDDLGATNSPDRPSSDGLESDSFFVHGLDLGAVIEF</sequence>
<name>A0ABY1PYH3_9BACT</name>
<comment type="caution">
    <text evidence="1">The sequence shown here is derived from an EMBL/GenBank/DDBJ whole genome shotgun (WGS) entry which is preliminary data.</text>
</comment>
<protein>
    <submittedName>
        <fullName evidence="1">Beta barrel porin-7 (BBP7)</fullName>
    </submittedName>
</protein>
<dbReference type="InterPro" id="IPR011446">
    <property type="entry name" value="BBP7"/>
</dbReference>
<accession>A0ABY1PYH3</accession>
<dbReference type="EMBL" id="FXUG01000004">
    <property type="protein sequence ID" value="SMP53113.1"/>
    <property type="molecule type" value="Genomic_DNA"/>
</dbReference>
<reference evidence="1 2" key="1">
    <citation type="submission" date="2017-05" db="EMBL/GenBank/DDBJ databases">
        <authorList>
            <person name="Varghese N."/>
            <person name="Submissions S."/>
        </authorList>
    </citation>
    <scope>NUCLEOTIDE SEQUENCE [LARGE SCALE GENOMIC DNA]</scope>
    <source>
        <strain evidence="1 2">DSM 25457</strain>
    </source>
</reference>
<evidence type="ECO:0000313" key="2">
    <source>
        <dbReference type="Proteomes" id="UP001158067"/>
    </source>
</evidence>
<proteinExistence type="predicted"/>